<reference evidence="3 4" key="1">
    <citation type="submission" date="2023-07" db="EMBL/GenBank/DDBJ databases">
        <title>Sorghum-associated microbial communities from plants grown in Nebraska, USA.</title>
        <authorList>
            <person name="Schachtman D."/>
        </authorList>
    </citation>
    <scope>NUCLEOTIDE SEQUENCE [LARGE SCALE GENOMIC DNA]</scope>
    <source>
        <strain evidence="3 4">BE107</strain>
    </source>
</reference>
<protein>
    <submittedName>
        <fullName evidence="3">MFS family arabinose efflux permease</fullName>
    </submittedName>
</protein>
<evidence type="ECO:0000313" key="3">
    <source>
        <dbReference type="EMBL" id="MDR6842711.1"/>
    </source>
</evidence>
<name>A0ABU1RVB3_9GAMM</name>
<feature type="transmembrane region" description="Helical" evidence="2">
    <location>
        <begin position="21"/>
        <end position="39"/>
    </location>
</feature>
<sequence length="111" mass="12419">MPKLVPRKDAAVTADPQLERTLRLLLLTGLALVLLLPAARGQSDWLGWLPMWLVGMPAVALWSLHRFRLPLRKAASGNETLQPSRRRRPGAQARRRAIPVLPVLKRLPRAA</sequence>
<dbReference type="RefSeq" id="WP_310095155.1">
    <property type="nucleotide sequence ID" value="NZ_JAVDTT010000004.1"/>
</dbReference>
<dbReference type="Proteomes" id="UP001254759">
    <property type="component" value="Unassembled WGS sequence"/>
</dbReference>
<proteinExistence type="predicted"/>
<comment type="caution">
    <text evidence="3">The sequence shown here is derived from an EMBL/GenBank/DDBJ whole genome shotgun (WGS) entry which is preliminary data.</text>
</comment>
<accession>A0ABU1RVB3</accession>
<keyword evidence="2" id="KW-0812">Transmembrane</keyword>
<feature type="compositionally biased region" description="Basic residues" evidence="1">
    <location>
        <begin position="84"/>
        <end position="96"/>
    </location>
</feature>
<organism evidence="3 4">
    <name type="scientific">Pseudoxanthomonas sacheonensis</name>
    <dbReference type="NCBI Taxonomy" id="443615"/>
    <lineage>
        <taxon>Bacteria</taxon>
        <taxon>Pseudomonadati</taxon>
        <taxon>Pseudomonadota</taxon>
        <taxon>Gammaproteobacteria</taxon>
        <taxon>Lysobacterales</taxon>
        <taxon>Lysobacteraceae</taxon>
        <taxon>Pseudoxanthomonas</taxon>
    </lineage>
</organism>
<keyword evidence="4" id="KW-1185">Reference proteome</keyword>
<dbReference type="EMBL" id="JAVDTT010000004">
    <property type="protein sequence ID" value="MDR6842711.1"/>
    <property type="molecule type" value="Genomic_DNA"/>
</dbReference>
<feature type="region of interest" description="Disordered" evidence="1">
    <location>
        <begin position="77"/>
        <end position="96"/>
    </location>
</feature>
<keyword evidence="2" id="KW-0472">Membrane</keyword>
<keyword evidence="2" id="KW-1133">Transmembrane helix</keyword>
<evidence type="ECO:0000256" key="1">
    <source>
        <dbReference type="SAM" id="MobiDB-lite"/>
    </source>
</evidence>
<feature type="transmembrane region" description="Helical" evidence="2">
    <location>
        <begin position="45"/>
        <end position="64"/>
    </location>
</feature>
<evidence type="ECO:0000313" key="4">
    <source>
        <dbReference type="Proteomes" id="UP001254759"/>
    </source>
</evidence>
<gene>
    <name evidence="3" type="ORF">J2W94_003016</name>
</gene>
<evidence type="ECO:0000256" key="2">
    <source>
        <dbReference type="SAM" id="Phobius"/>
    </source>
</evidence>